<evidence type="ECO:0000256" key="3">
    <source>
        <dbReference type="ARBA" id="ARBA00023027"/>
    </source>
</evidence>
<dbReference type="GO" id="GO:0051287">
    <property type="term" value="F:NAD binding"/>
    <property type="evidence" value="ECO:0007669"/>
    <property type="project" value="InterPro"/>
</dbReference>
<dbReference type="InterPro" id="IPR006139">
    <property type="entry name" value="D-isomer_2_OHA_DH_cat_dom"/>
</dbReference>
<organism evidence="7">
    <name type="scientific">uncultured Alphaproteobacteria bacterium</name>
    <dbReference type="NCBI Taxonomy" id="91750"/>
    <lineage>
        <taxon>Bacteria</taxon>
        <taxon>Pseudomonadati</taxon>
        <taxon>Pseudomonadota</taxon>
        <taxon>Alphaproteobacteria</taxon>
        <taxon>environmental samples</taxon>
    </lineage>
</organism>
<dbReference type="Pfam" id="PF00389">
    <property type="entry name" value="2-Hacid_dh"/>
    <property type="match status" value="1"/>
</dbReference>
<evidence type="ECO:0000313" key="7">
    <source>
        <dbReference type="EMBL" id="SBW02880.1"/>
    </source>
</evidence>
<accession>A0A212JTW0</accession>
<evidence type="ECO:0000259" key="5">
    <source>
        <dbReference type="Pfam" id="PF00389"/>
    </source>
</evidence>
<dbReference type="Pfam" id="PF02826">
    <property type="entry name" value="2-Hacid_dh_C"/>
    <property type="match status" value="1"/>
</dbReference>
<reference evidence="7" key="1">
    <citation type="submission" date="2016-04" db="EMBL/GenBank/DDBJ databases">
        <authorList>
            <person name="Evans L.H."/>
            <person name="Alamgir A."/>
            <person name="Owens N."/>
            <person name="Weber N.D."/>
            <person name="Virtaneva K."/>
            <person name="Barbian K."/>
            <person name="Babar A."/>
            <person name="Rosenke K."/>
        </authorList>
    </citation>
    <scope>NUCLEOTIDE SEQUENCE</scope>
    <source>
        <strain evidence="7">86</strain>
    </source>
</reference>
<proteinExistence type="inferred from homology"/>
<dbReference type="InterPro" id="IPR036291">
    <property type="entry name" value="NAD(P)-bd_dom_sf"/>
</dbReference>
<dbReference type="GO" id="GO:0003714">
    <property type="term" value="F:transcription corepressor activity"/>
    <property type="evidence" value="ECO:0007669"/>
    <property type="project" value="InterPro"/>
</dbReference>
<comment type="similarity">
    <text evidence="1 4">Belongs to the D-isomer specific 2-hydroxyacid dehydrogenase family.</text>
</comment>
<dbReference type="PANTHER" id="PTHR43761">
    <property type="entry name" value="D-ISOMER SPECIFIC 2-HYDROXYACID DEHYDROGENASE FAMILY PROTEIN (AFU_ORTHOLOGUE AFUA_1G13630)"/>
    <property type="match status" value="1"/>
</dbReference>
<dbReference type="InterPro" id="IPR043322">
    <property type="entry name" value="CtBP"/>
</dbReference>
<evidence type="ECO:0000259" key="6">
    <source>
        <dbReference type="Pfam" id="PF02826"/>
    </source>
</evidence>
<feature type="domain" description="D-isomer specific 2-hydroxyacid dehydrogenase NAD-binding" evidence="6">
    <location>
        <begin position="111"/>
        <end position="288"/>
    </location>
</feature>
<name>A0A212JTW0_9PROT</name>
<dbReference type="EMBL" id="FLUO01000001">
    <property type="protein sequence ID" value="SBW02880.1"/>
    <property type="molecule type" value="Genomic_DNA"/>
</dbReference>
<dbReference type="GO" id="GO:0016616">
    <property type="term" value="F:oxidoreductase activity, acting on the CH-OH group of donors, NAD or NADP as acceptor"/>
    <property type="evidence" value="ECO:0007669"/>
    <property type="project" value="InterPro"/>
</dbReference>
<evidence type="ECO:0000256" key="4">
    <source>
        <dbReference type="RuleBase" id="RU003719"/>
    </source>
</evidence>
<feature type="domain" description="D-isomer specific 2-hydroxyacid dehydrogenase catalytic" evidence="5">
    <location>
        <begin position="22"/>
        <end position="320"/>
    </location>
</feature>
<keyword evidence="3" id="KW-0520">NAD</keyword>
<sequence length="330" mass="35705">MPKIVVLDSHQYPDGAYAELAALCAENGVDFAALDCRSSDDIVAKAADAEVLIDIFLPIDHAVLSRLPRCRMVVRHGIGVDVLTLDDFTRDGVVACNVPDYGVEEVAVHALSLLLALERKVAFYDRQVRAGTWNESLGYEMRRLSLRTLGFVGFGRIARTVASYARAIGYALVAFDPYLPAARFAASEARQASLDEVLAAADALMVMAPMTAETRGIINDRTLAQAKDGLLLINTARGPLVETAALDRALASGKVAGAALDVLEEEPPAEKTHSLLRHDNVIVTPHVAYRSRESFAALKLMCGEIGIDFLKGRPPRNVVNPAVLTRMRQA</sequence>
<gene>
    <name evidence="7" type="ORF">KL86APRO_11653</name>
</gene>
<keyword evidence="2 4" id="KW-0560">Oxidoreductase</keyword>
<dbReference type="Gene3D" id="3.40.50.720">
    <property type="entry name" value="NAD(P)-binding Rossmann-like Domain"/>
    <property type="match status" value="2"/>
</dbReference>
<dbReference type="SUPFAM" id="SSF51735">
    <property type="entry name" value="NAD(P)-binding Rossmann-fold domains"/>
    <property type="match status" value="1"/>
</dbReference>
<dbReference type="AlphaFoldDB" id="A0A212JTW0"/>
<dbReference type="PANTHER" id="PTHR43761:SF1">
    <property type="entry name" value="D-ISOMER SPECIFIC 2-HYDROXYACID DEHYDROGENASE CATALYTIC DOMAIN-CONTAINING PROTEIN-RELATED"/>
    <property type="match status" value="1"/>
</dbReference>
<dbReference type="PROSITE" id="PS00671">
    <property type="entry name" value="D_2_HYDROXYACID_DH_3"/>
    <property type="match status" value="1"/>
</dbReference>
<dbReference type="SUPFAM" id="SSF52283">
    <property type="entry name" value="Formate/glycerate dehydrogenase catalytic domain-like"/>
    <property type="match status" value="1"/>
</dbReference>
<dbReference type="InterPro" id="IPR029753">
    <property type="entry name" value="D-isomer_DH_CS"/>
</dbReference>
<evidence type="ECO:0000256" key="1">
    <source>
        <dbReference type="ARBA" id="ARBA00005854"/>
    </source>
</evidence>
<dbReference type="InterPro" id="IPR050418">
    <property type="entry name" value="D-iso_2-hydroxyacid_DH_PdxB"/>
</dbReference>
<dbReference type="InterPro" id="IPR006140">
    <property type="entry name" value="D-isomer_DH_NAD-bd"/>
</dbReference>
<protein>
    <submittedName>
        <fullName evidence="7">Putative Dehydrogenase</fullName>
    </submittedName>
</protein>
<evidence type="ECO:0000256" key="2">
    <source>
        <dbReference type="ARBA" id="ARBA00023002"/>
    </source>
</evidence>
<dbReference type="CDD" id="cd05299">
    <property type="entry name" value="CtBP_dh"/>
    <property type="match status" value="1"/>
</dbReference>